<feature type="region of interest" description="Disordered" evidence="1">
    <location>
        <begin position="289"/>
        <end position="319"/>
    </location>
</feature>
<evidence type="ECO:0000256" key="1">
    <source>
        <dbReference type="SAM" id="MobiDB-lite"/>
    </source>
</evidence>
<evidence type="ECO:0000313" key="2">
    <source>
        <dbReference type="EMBL" id="KAK3295280.1"/>
    </source>
</evidence>
<name>A0AAE0LS56_9PEZI</name>
<reference evidence="2" key="2">
    <citation type="submission" date="2023-06" db="EMBL/GenBank/DDBJ databases">
        <authorList>
            <consortium name="Lawrence Berkeley National Laboratory"/>
            <person name="Haridas S."/>
            <person name="Hensen N."/>
            <person name="Bonometti L."/>
            <person name="Westerberg I."/>
            <person name="Brannstrom I.O."/>
            <person name="Guillou S."/>
            <person name="Cros-Aarteil S."/>
            <person name="Calhoun S."/>
            <person name="Kuo A."/>
            <person name="Mondo S."/>
            <person name="Pangilinan J."/>
            <person name="Riley R."/>
            <person name="Labutti K."/>
            <person name="Andreopoulos B."/>
            <person name="Lipzen A."/>
            <person name="Chen C."/>
            <person name="Yanf M."/>
            <person name="Daum C."/>
            <person name="Ng V."/>
            <person name="Clum A."/>
            <person name="Steindorff A."/>
            <person name="Ohm R."/>
            <person name="Martin F."/>
            <person name="Silar P."/>
            <person name="Natvig D."/>
            <person name="Lalanne C."/>
            <person name="Gautier V."/>
            <person name="Ament-Velasquez S.L."/>
            <person name="Kruys A."/>
            <person name="Hutchinson M.I."/>
            <person name="Powell A.J."/>
            <person name="Barry K."/>
            <person name="Miller A.N."/>
            <person name="Grigoriev I.V."/>
            <person name="Debuchy R."/>
            <person name="Gladieux P."/>
            <person name="Thoren M.H."/>
            <person name="Johannesson H."/>
        </authorList>
    </citation>
    <scope>NUCLEOTIDE SEQUENCE</scope>
    <source>
        <strain evidence="2">CBS 168.71</strain>
    </source>
</reference>
<dbReference type="AlphaFoldDB" id="A0AAE0LS56"/>
<sequence length="319" mass="36488">MPAKSVTTVEDLRRAAVEQEQLRVVLKMQAKFESIDTCVVEQANLDSLGIVLGPPLDVDNTDTLWDASTCFFRPWVPGEILTEVASRRPPGTWMDQLGETWHSQPEWKYGELKIEWFNSCLEELYEMDRDLWDPWVIDALQIRRGTGLDLRFNQILTFDPSTDQHVNRQYYPGAAYFPVDKTKPHVACLTIDSNHPPGDKVLHSEVDYAIAMVKFRLEKGQHTEHHTKPGITYTLERDQWARITQVHFDGKARKLVLRQSRQLDLRGPEPPADAFLLLRWMANRPAGETEYVDEAEPPKEEVARDDPSSAAPKLLLGCA</sequence>
<dbReference type="EMBL" id="JAUEPN010000004">
    <property type="protein sequence ID" value="KAK3295280.1"/>
    <property type="molecule type" value="Genomic_DNA"/>
</dbReference>
<dbReference type="RefSeq" id="XP_062658794.1">
    <property type="nucleotide sequence ID" value="XM_062805215.1"/>
</dbReference>
<reference evidence="2" key="1">
    <citation type="journal article" date="2023" name="Mol. Phylogenet. Evol.">
        <title>Genome-scale phylogeny and comparative genomics of the fungal order Sordariales.</title>
        <authorList>
            <person name="Hensen N."/>
            <person name="Bonometti L."/>
            <person name="Westerberg I."/>
            <person name="Brannstrom I.O."/>
            <person name="Guillou S."/>
            <person name="Cros-Aarteil S."/>
            <person name="Calhoun S."/>
            <person name="Haridas S."/>
            <person name="Kuo A."/>
            <person name="Mondo S."/>
            <person name="Pangilinan J."/>
            <person name="Riley R."/>
            <person name="LaButti K."/>
            <person name="Andreopoulos B."/>
            <person name="Lipzen A."/>
            <person name="Chen C."/>
            <person name="Yan M."/>
            <person name="Daum C."/>
            <person name="Ng V."/>
            <person name="Clum A."/>
            <person name="Steindorff A."/>
            <person name="Ohm R.A."/>
            <person name="Martin F."/>
            <person name="Silar P."/>
            <person name="Natvig D.O."/>
            <person name="Lalanne C."/>
            <person name="Gautier V."/>
            <person name="Ament-Velasquez S.L."/>
            <person name="Kruys A."/>
            <person name="Hutchinson M.I."/>
            <person name="Powell A.J."/>
            <person name="Barry K."/>
            <person name="Miller A.N."/>
            <person name="Grigoriev I.V."/>
            <person name="Debuchy R."/>
            <person name="Gladieux P."/>
            <person name="Hiltunen Thoren M."/>
            <person name="Johannesson H."/>
        </authorList>
    </citation>
    <scope>NUCLEOTIDE SEQUENCE</scope>
    <source>
        <strain evidence="2">CBS 168.71</strain>
    </source>
</reference>
<dbReference type="GeneID" id="87842163"/>
<protein>
    <submittedName>
        <fullName evidence="2">Uncharacterized protein</fullName>
    </submittedName>
</protein>
<evidence type="ECO:0000313" key="3">
    <source>
        <dbReference type="Proteomes" id="UP001278766"/>
    </source>
</evidence>
<organism evidence="2 3">
    <name type="scientific">Chaetomium fimeti</name>
    <dbReference type="NCBI Taxonomy" id="1854472"/>
    <lineage>
        <taxon>Eukaryota</taxon>
        <taxon>Fungi</taxon>
        <taxon>Dikarya</taxon>
        <taxon>Ascomycota</taxon>
        <taxon>Pezizomycotina</taxon>
        <taxon>Sordariomycetes</taxon>
        <taxon>Sordariomycetidae</taxon>
        <taxon>Sordariales</taxon>
        <taxon>Chaetomiaceae</taxon>
        <taxon>Chaetomium</taxon>
    </lineage>
</organism>
<gene>
    <name evidence="2" type="ORF">B0H64DRAFT_417046</name>
</gene>
<proteinExistence type="predicted"/>
<keyword evidence="3" id="KW-1185">Reference proteome</keyword>
<dbReference type="Proteomes" id="UP001278766">
    <property type="component" value="Unassembled WGS sequence"/>
</dbReference>
<comment type="caution">
    <text evidence="2">The sequence shown here is derived from an EMBL/GenBank/DDBJ whole genome shotgun (WGS) entry which is preliminary data.</text>
</comment>
<feature type="compositionally biased region" description="Basic and acidic residues" evidence="1">
    <location>
        <begin position="296"/>
        <end position="307"/>
    </location>
</feature>
<accession>A0AAE0LS56</accession>